<dbReference type="Proteomes" id="UP000008181">
    <property type="component" value="Chromosome 5"/>
</dbReference>
<keyword evidence="2" id="KW-1185">Reference proteome</keyword>
<dbReference type="KEGG" id="ttt:THITE_2121499"/>
<reference evidence="1 2" key="1">
    <citation type="journal article" date="2011" name="Nat. Biotechnol.">
        <title>Comparative genomic analysis of the thermophilic biomass-degrading fungi Myceliophthora thermophila and Thielavia terrestris.</title>
        <authorList>
            <person name="Berka R.M."/>
            <person name="Grigoriev I.V."/>
            <person name="Otillar R."/>
            <person name="Salamov A."/>
            <person name="Grimwood J."/>
            <person name="Reid I."/>
            <person name="Ishmael N."/>
            <person name="John T."/>
            <person name="Darmond C."/>
            <person name="Moisan M.-C."/>
            <person name="Henrissat B."/>
            <person name="Coutinho P.M."/>
            <person name="Lombard V."/>
            <person name="Natvig D.O."/>
            <person name="Lindquist E."/>
            <person name="Schmutz J."/>
            <person name="Lucas S."/>
            <person name="Harris P."/>
            <person name="Powlowski J."/>
            <person name="Bellemare A."/>
            <person name="Taylor D."/>
            <person name="Butler G."/>
            <person name="de Vries R.P."/>
            <person name="Allijn I.E."/>
            <person name="van den Brink J."/>
            <person name="Ushinsky S."/>
            <person name="Storms R."/>
            <person name="Powell A.J."/>
            <person name="Paulsen I.T."/>
            <person name="Elbourne L.D.H."/>
            <person name="Baker S.E."/>
            <person name="Magnuson J."/>
            <person name="LaBoissiere S."/>
            <person name="Clutterbuck A.J."/>
            <person name="Martinez D."/>
            <person name="Wogulis M."/>
            <person name="de Leon A.L."/>
            <person name="Rey M.W."/>
            <person name="Tsang A."/>
        </authorList>
    </citation>
    <scope>NUCLEOTIDE SEQUENCE [LARGE SCALE GENOMIC DNA]</scope>
    <source>
        <strain evidence="2">ATCC 38088 / NRRL 8126</strain>
    </source>
</reference>
<dbReference type="AlphaFoldDB" id="G2REZ5"/>
<dbReference type="RefSeq" id="XP_003656614.1">
    <property type="nucleotide sequence ID" value="XM_003656566.1"/>
</dbReference>
<dbReference type="EMBL" id="CP003013">
    <property type="protein sequence ID" value="AEO70278.1"/>
    <property type="molecule type" value="Genomic_DNA"/>
</dbReference>
<proteinExistence type="predicted"/>
<organism evidence="1 2">
    <name type="scientific">Thermothielavioides terrestris (strain ATCC 38088 / NRRL 8126)</name>
    <name type="common">Thielavia terrestris</name>
    <dbReference type="NCBI Taxonomy" id="578455"/>
    <lineage>
        <taxon>Eukaryota</taxon>
        <taxon>Fungi</taxon>
        <taxon>Dikarya</taxon>
        <taxon>Ascomycota</taxon>
        <taxon>Pezizomycotina</taxon>
        <taxon>Sordariomycetes</taxon>
        <taxon>Sordariomycetidae</taxon>
        <taxon>Sordariales</taxon>
        <taxon>Chaetomiaceae</taxon>
        <taxon>Thermothielavioides</taxon>
        <taxon>Thermothielavioides terrestris</taxon>
    </lineage>
</organism>
<accession>G2REZ5</accession>
<gene>
    <name evidence="1" type="ORF">THITE_2121499</name>
</gene>
<evidence type="ECO:0000313" key="1">
    <source>
        <dbReference type="EMBL" id="AEO70278.1"/>
    </source>
</evidence>
<protein>
    <submittedName>
        <fullName evidence="1">Uncharacterized protein</fullName>
    </submittedName>
</protein>
<dbReference type="HOGENOM" id="CLU_2851307_0_0_1"/>
<name>G2REZ5_THETT</name>
<dbReference type="GeneID" id="11522583"/>
<evidence type="ECO:0000313" key="2">
    <source>
        <dbReference type="Proteomes" id="UP000008181"/>
    </source>
</evidence>
<sequence length="65" mass="6918">MFHSTSAVCLTGNAQSEGLGNLETPSDFHGSRGWMDHTKPNIIRELPGALGLICATCAILARFDS</sequence>